<name>A0A098Y9G8_9ACTN</name>
<dbReference type="EMBL" id="JPMX01000029">
    <property type="protein sequence ID" value="KGH47070.1"/>
    <property type="molecule type" value="Genomic_DNA"/>
</dbReference>
<evidence type="ECO:0000313" key="2">
    <source>
        <dbReference type="EMBL" id="KGH47070.1"/>
    </source>
</evidence>
<keyword evidence="3" id="KW-1185">Reference proteome</keyword>
<reference evidence="2 3" key="1">
    <citation type="submission" date="2014-07" db="EMBL/GenBank/DDBJ databases">
        <title>Biosystematic studies on Modestobacter strains isolated from extreme hyper-arid desert soil and from historic building.</title>
        <authorList>
            <person name="Bukarasam K."/>
            <person name="Bull A."/>
            <person name="Girard G."/>
            <person name="van Wezel G."/>
            <person name="Goodfellow M."/>
        </authorList>
    </citation>
    <scope>NUCLEOTIDE SEQUENCE [LARGE SCALE GENOMIC DNA]</scope>
    <source>
        <strain evidence="2 3">KNN45-2b</strain>
    </source>
</reference>
<proteinExistence type="predicted"/>
<sequence length="126" mass="14183">MLDQAGPLDLTDPVTGALRATVTRPELERLARRGCRTHPDRDCGCAVLDRPPAVDRYTPTPAQYRFVRARDRTCRHPGCRRPAARTDLDHVRAHRDGGATDCTNLCCLCRRHHRLKTHTHPDGASR</sequence>
<dbReference type="Proteomes" id="UP000029713">
    <property type="component" value="Unassembled WGS sequence"/>
</dbReference>
<dbReference type="Gene3D" id="1.10.30.50">
    <property type="match status" value="1"/>
</dbReference>
<dbReference type="InterPro" id="IPR003615">
    <property type="entry name" value="HNH_nuc"/>
</dbReference>
<dbReference type="STRING" id="1522368.IN07_08920"/>
<protein>
    <recommendedName>
        <fullName evidence="1">HNH nuclease domain-containing protein</fullName>
    </recommendedName>
</protein>
<feature type="domain" description="HNH nuclease" evidence="1">
    <location>
        <begin position="62"/>
        <end position="114"/>
    </location>
</feature>
<accession>A0A098Y9G8</accession>
<organism evidence="2 3">
    <name type="scientific">Modestobacter caceresii</name>
    <dbReference type="NCBI Taxonomy" id="1522368"/>
    <lineage>
        <taxon>Bacteria</taxon>
        <taxon>Bacillati</taxon>
        <taxon>Actinomycetota</taxon>
        <taxon>Actinomycetes</taxon>
        <taxon>Geodermatophilales</taxon>
        <taxon>Geodermatophilaceae</taxon>
        <taxon>Modestobacter</taxon>
    </lineage>
</organism>
<evidence type="ECO:0000313" key="3">
    <source>
        <dbReference type="Proteomes" id="UP000029713"/>
    </source>
</evidence>
<dbReference type="RefSeq" id="WP_052091045.1">
    <property type="nucleotide sequence ID" value="NZ_JPMX01000029.1"/>
</dbReference>
<dbReference type="CDD" id="cd00085">
    <property type="entry name" value="HNHc"/>
    <property type="match status" value="1"/>
</dbReference>
<dbReference type="SMART" id="SM00507">
    <property type="entry name" value="HNHc"/>
    <property type="match status" value="1"/>
</dbReference>
<comment type="caution">
    <text evidence="2">The sequence shown here is derived from an EMBL/GenBank/DDBJ whole genome shotgun (WGS) entry which is preliminary data.</text>
</comment>
<dbReference type="AlphaFoldDB" id="A0A098Y9G8"/>
<evidence type="ECO:0000259" key="1">
    <source>
        <dbReference type="SMART" id="SM00507"/>
    </source>
</evidence>
<gene>
    <name evidence="2" type="ORF">IN07_08920</name>
</gene>